<evidence type="ECO:0000313" key="2">
    <source>
        <dbReference type="EMBL" id="MDZ5597849.1"/>
    </source>
</evidence>
<organism evidence="2 3">
    <name type="scientific">Enterococcus cecorum</name>
    <dbReference type="NCBI Taxonomy" id="44008"/>
    <lineage>
        <taxon>Bacteria</taxon>
        <taxon>Bacillati</taxon>
        <taxon>Bacillota</taxon>
        <taxon>Bacilli</taxon>
        <taxon>Lactobacillales</taxon>
        <taxon>Enterococcaceae</taxon>
        <taxon>Enterococcus</taxon>
    </lineage>
</organism>
<reference evidence="2" key="1">
    <citation type="submission" date="2023-12" db="EMBL/GenBank/DDBJ databases">
        <title>Molecular genomic analyses of Enterococcus cecorum from sepsis oubreaks in broilers.</title>
        <authorList>
            <person name="Rhoads D."/>
            <person name="Alrubaye A."/>
        </authorList>
    </citation>
    <scope>NUCLEOTIDE SEQUENCE</scope>
    <source>
        <strain evidence="2">1755</strain>
    </source>
</reference>
<protein>
    <submittedName>
        <fullName evidence="2">Sigma-70 family RNA polymerase sigma factor</fullName>
    </submittedName>
</protein>
<gene>
    <name evidence="2" type="ORF">U1294_06375</name>
</gene>
<name>A0AAW9JHZ4_9ENTE</name>
<dbReference type="AlphaFoldDB" id="A0AAW9JHZ4"/>
<sequence>MRFEWLKNYQDLEDQILFLKWNLNKSKLELDRWLSGDLAKVRIEKNSRSSKLEETIAAIENELKILAKQKEELLKIIDTFKGLENDIVRLKYIENCSLEEIAEQTGYSESYIRKKHSEIRNILTFLDDYESNAESRQSKKNDIDYYGFDKKYQQTSLF</sequence>
<dbReference type="Gene3D" id="1.20.140.160">
    <property type="match status" value="1"/>
</dbReference>
<feature type="coiled-coil region" evidence="1">
    <location>
        <begin position="9"/>
        <end position="76"/>
    </location>
</feature>
<dbReference type="SUPFAM" id="SSF88659">
    <property type="entry name" value="Sigma3 and sigma4 domains of RNA polymerase sigma factors"/>
    <property type="match status" value="1"/>
</dbReference>
<accession>A0AAW9JHZ4</accession>
<keyword evidence="1" id="KW-0175">Coiled coil</keyword>
<proteinExistence type="predicted"/>
<dbReference type="InterPro" id="IPR013324">
    <property type="entry name" value="RNA_pol_sigma_r3/r4-like"/>
</dbReference>
<dbReference type="RefSeq" id="WP_171310298.1">
    <property type="nucleotide sequence ID" value="NZ_JAKYKM010000019.1"/>
</dbReference>
<evidence type="ECO:0000256" key="1">
    <source>
        <dbReference type="SAM" id="Coils"/>
    </source>
</evidence>
<evidence type="ECO:0000313" key="3">
    <source>
        <dbReference type="Proteomes" id="UP001290582"/>
    </source>
</evidence>
<dbReference type="EMBL" id="JAXOGL010000008">
    <property type="protein sequence ID" value="MDZ5597849.1"/>
    <property type="molecule type" value="Genomic_DNA"/>
</dbReference>
<dbReference type="Proteomes" id="UP001290582">
    <property type="component" value="Unassembled WGS sequence"/>
</dbReference>
<comment type="caution">
    <text evidence="2">The sequence shown here is derived from an EMBL/GenBank/DDBJ whole genome shotgun (WGS) entry which is preliminary data.</text>
</comment>